<dbReference type="InterPro" id="IPR001131">
    <property type="entry name" value="Peptidase_M24B_aminopep-P_CS"/>
</dbReference>
<evidence type="ECO:0000259" key="6">
    <source>
        <dbReference type="SMART" id="SM01011"/>
    </source>
</evidence>
<name>A0A6J6BL55_9ZZZZ</name>
<evidence type="ECO:0000313" key="7">
    <source>
        <dbReference type="EMBL" id="CAB4539722.1"/>
    </source>
</evidence>
<dbReference type="PANTHER" id="PTHR43226:SF4">
    <property type="entry name" value="XAA-PRO AMINOPEPTIDASE 3"/>
    <property type="match status" value="1"/>
</dbReference>
<gene>
    <name evidence="7" type="ORF">UFOPK1380_00975</name>
</gene>
<dbReference type="Gene3D" id="3.90.230.10">
    <property type="entry name" value="Creatinase/methionine aminopeptidase superfamily"/>
    <property type="match status" value="1"/>
</dbReference>
<evidence type="ECO:0000256" key="3">
    <source>
        <dbReference type="ARBA" id="ARBA00022723"/>
    </source>
</evidence>
<dbReference type="GO" id="GO:0006508">
    <property type="term" value="P:proteolysis"/>
    <property type="evidence" value="ECO:0007669"/>
    <property type="project" value="TreeGrafter"/>
</dbReference>
<dbReference type="InterPro" id="IPR000994">
    <property type="entry name" value="Pept_M24"/>
</dbReference>
<keyword evidence="3" id="KW-0479">Metal-binding</keyword>
<dbReference type="SMART" id="SM01011">
    <property type="entry name" value="AMP_N"/>
    <property type="match status" value="1"/>
</dbReference>
<dbReference type="GO" id="GO:0005829">
    <property type="term" value="C:cytosol"/>
    <property type="evidence" value="ECO:0007669"/>
    <property type="project" value="TreeGrafter"/>
</dbReference>
<dbReference type="InterPro" id="IPR052433">
    <property type="entry name" value="X-Pro_dipept-like"/>
</dbReference>
<evidence type="ECO:0000256" key="1">
    <source>
        <dbReference type="ARBA" id="ARBA00001936"/>
    </source>
</evidence>
<evidence type="ECO:0000256" key="5">
    <source>
        <dbReference type="ARBA" id="ARBA00023211"/>
    </source>
</evidence>
<dbReference type="SUPFAM" id="SSF55920">
    <property type="entry name" value="Creatinase/aminopeptidase"/>
    <property type="match status" value="1"/>
</dbReference>
<dbReference type="InterPro" id="IPR036005">
    <property type="entry name" value="Creatinase/aminopeptidase-like"/>
</dbReference>
<reference evidence="7" key="1">
    <citation type="submission" date="2020-05" db="EMBL/GenBank/DDBJ databases">
        <authorList>
            <person name="Chiriac C."/>
            <person name="Salcher M."/>
            <person name="Ghai R."/>
            <person name="Kavagutti S V."/>
        </authorList>
    </citation>
    <scope>NUCLEOTIDE SEQUENCE</scope>
</reference>
<dbReference type="InterPro" id="IPR007865">
    <property type="entry name" value="Aminopep_P_N"/>
</dbReference>
<accession>A0A6J6BL55</accession>
<comment type="similarity">
    <text evidence="2">Belongs to the peptidase M24B family.</text>
</comment>
<dbReference type="Pfam" id="PF00557">
    <property type="entry name" value="Peptidase_M24"/>
    <property type="match status" value="1"/>
</dbReference>
<organism evidence="7">
    <name type="scientific">freshwater metagenome</name>
    <dbReference type="NCBI Taxonomy" id="449393"/>
    <lineage>
        <taxon>unclassified sequences</taxon>
        <taxon>metagenomes</taxon>
        <taxon>ecological metagenomes</taxon>
    </lineage>
</organism>
<dbReference type="SUPFAM" id="SSF53092">
    <property type="entry name" value="Creatinase/prolidase N-terminal domain"/>
    <property type="match status" value="1"/>
</dbReference>
<feature type="domain" description="Aminopeptidase P N-terminal" evidence="6">
    <location>
        <begin position="40"/>
        <end position="184"/>
    </location>
</feature>
<keyword evidence="5" id="KW-0464">Manganese</keyword>
<dbReference type="CDD" id="cd01087">
    <property type="entry name" value="Prolidase"/>
    <property type="match status" value="1"/>
</dbReference>
<dbReference type="AlphaFoldDB" id="A0A6J6BL55"/>
<sequence>MSEAKNSGTRPHDAAVADRLNQFMSTGWADSSLVGLIPAPGVAIAAERRKKLSAMYPGQVLKIEAGGLKARSNDDDYRYRPHSAFAWLLGLEAGDATPDAVLVMQPSSQGHDATLFIRPRSTRDTEAFWRDARYGEFWVGRVLTVEETESRYAIKAAHIETLEAELSGKDPLTLNDKGFETALSELRLLKDAFEVKEMQRAIDATARGFEDMVRVLPAARNHKRGERIVESAFFGRARLEGNDLGYTTIAASGSHACILHWTRNDGDVKSGDLILIDAGVEVDTYYTADITRTLPVNGKFSEAQRKIYLLVYEAQRTAMAAVKPGAKFKDINRAAQEVLAQGLAEMGVLPVSAEESMKPENGLHRRWTIHGTSHMLGMDVHDCAHARAEQYLDGVLAAGMILTVEPGLYIHPDDQLFPAEFRGIGVRIEDDVLVTDSGFRNLSAALPSHPDEVEVWMANLLR</sequence>
<dbReference type="EMBL" id="CAEZSC010000065">
    <property type="protein sequence ID" value="CAB4539722.1"/>
    <property type="molecule type" value="Genomic_DNA"/>
</dbReference>
<dbReference type="GO" id="GO:0070006">
    <property type="term" value="F:metalloaminopeptidase activity"/>
    <property type="evidence" value="ECO:0007669"/>
    <property type="project" value="InterPro"/>
</dbReference>
<protein>
    <submittedName>
        <fullName evidence="7">Unannotated protein</fullName>
    </submittedName>
</protein>
<evidence type="ECO:0000256" key="4">
    <source>
        <dbReference type="ARBA" id="ARBA00022801"/>
    </source>
</evidence>
<evidence type="ECO:0000256" key="2">
    <source>
        <dbReference type="ARBA" id="ARBA00008766"/>
    </source>
</evidence>
<dbReference type="GO" id="GO:0030145">
    <property type="term" value="F:manganese ion binding"/>
    <property type="evidence" value="ECO:0007669"/>
    <property type="project" value="InterPro"/>
</dbReference>
<dbReference type="PANTHER" id="PTHR43226">
    <property type="entry name" value="XAA-PRO AMINOPEPTIDASE 3"/>
    <property type="match status" value="1"/>
</dbReference>
<proteinExistence type="inferred from homology"/>
<keyword evidence="4" id="KW-0378">Hydrolase</keyword>
<comment type="cofactor">
    <cofactor evidence="1">
        <name>Mn(2+)</name>
        <dbReference type="ChEBI" id="CHEBI:29035"/>
    </cofactor>
</comment>
<dbReference type="Pfam" id="PF05195">
    <property type="entry name" value="AMP_N"/>
    <property type="match status" value="1"/>
</dbReference>
<dbReference type="PROSITE" id="PS00491">
    <property type="entry name" value="PROLINE_PEPTIDASE"/>
    <property type="match status" value="1"/>
</dbReference>
<dbReference type="InterPro" id="IPR029149">
    <property type="entry name" value="Creatin/AminoP/Spt16_N"/>
</dbReference>